<dbReference type="STRING" id="322104.A3LUS7"/>
<evidence type="ECO:0000313" key="4">
    <source>
        <dbReference type="EMBL" id="ABN66643.2"/>
    </source>
</evidence>
<dbReference type="InterPro" id="IPR031872">
    <property type="entry name" value="NDC10_II"/>
</dbReference>
<feature type="domain" description="Ndc10" evidence="3">
    <location>
        <begin position="30"/>
        <end position="300"/>
    </location>
</feature>
<dbReference type="EMBL" id="CP000499">
    <property type="protein sequence ID" value="ABN66643.2"/>
    <property type="molecule type" value="Genomic_DNA"/>
</dbReference>
<dbReference type="OMA" id="MWDDFKG"/>
<feature type="compositionally biased region" description="Polar residues" evidence="2">
    <location>
        <begin position="454"/>
        <end position="465"/>
    </location>
</feature>
<keyword evidence="1" id="KW-0175">Coiled coil</keyword>
<dbReference type="Pfam" id="PF16787">
    <property type="entry name" value="NDC10_II"/>
    <property type="match status" value="1"/>
</dbReference>
<dbReference type="InterPro" id="IPR038279">
    <property type="entry name" value="Ndc10_dom2_sf"/>
</dbReference>
<gene>
    <name evidence="4" type="ORF">PICST_31869</name>
</gene>
<evidence type="ECO:0000256" key="1">
    <source>
        <dbReference type="SAM" id="Coils"/>
    </source>
</evidence>
<evidence type="ECO:0000313" key="5">
    <source>
        <dbReference type="Proteomes" id="UP000002258"/>
    </source>
</evidence>
<dbReference type="OrthoDB" id="4016214at2759"/>
<dbReference type="GO" id="GO:0003677">
    <property type="term" value="F:DNA binding"/>
    <property type="evidence" value="ECO:0007669"/>
    <property type="project" value="InterPro"/>
</dbReference>
<organism evidence="4 5">
    <name type="scientific">Scheffersomyces stipitis (strain ATCC 58785 / CBS 6054 / NBRC 10063 / NRRL Y-11545)</name>
    <name type="common">Yeast</name>
    <name type="synonym">Pichia stipitis</name>
    <dbReference type="NCBI Taxonomy" id="322104"/>
    <lineage>
        <taxon>Eukaryota</taxon>
        <taxon>Fungi</taxon>
        <taxon>Dikarya</taxon>
        <taxon>Ascomycota</taxon>
        <taxon>Saccharomycotina</taxon>
        <taxon>Pichiomycetes</taxon>
        <taxon>Debaryomycetaceae</taxon>
        <taxon>Scheffersomyces</taxon>
    </lineage>
</organism>
<accession>A3LUS7</accession>
<proteinExistence type="predicted"/>
<dbReference type="HOGENOM" id="CLU_387313_0_0_1"/>
<feature type="coiled-coil region" evidence="1">
    <location>
        <begin position="316"/>
        <end position="343"/>
    </location>
</feature>
<dbReference type="KEGG" id="pic:PICST_31869"/>
<sequence>MSDSEDSSIDINEYSIRDYYKLLRPLWAAKNINASYLNNHKLLRTLVDFSLTHSLYLKNLQKRELELGDIIPTKINYVDALVIKTPNNNSLNNTEHAYQYYGCFRNKFVEFCPHLAIAVYLFSRFHIPDEYGSLEFMVSDYKNKLSLEDVKLLKGNNKLSAISYSQQHKSSINALSLSGLNYKDINLNKLLVTQTLDIQEKLVSLDIDHLPHSVMLSLAGFESFTDYNIARNSVEPPQELLEQIFPFINKPNPEESLAMTRIRQLLMMLRRTLCQDMVIIKKKYPSNPVSRNPIFSSELFTNFCNEEYDQNSSDNKVDLQKIIEIQNSKIKNLEEQLGNYYSEQRVIFSNLSDFIERQNEVFQRQSEYMQKIQNSTNGLLVLLSTRNKNMIPLVQQSLSETSEFISSINNTNIKQGLNNSIELLAKLNSNTHSQQQHIVSITNNTQSIINQSIVQPPSERPSSTPFQPPPLTPKQIERQTVLRRRLSRQATTLFEMWDDFKGLEQELKDHEITVTEWLKVHGSSERQFRHTRLKIIKFIEDEAARRNCPVEFVKEKLHTKMRNRVRPWTLDEVQRMLTSGKRIDLDD</sequence>
<evidence type="ECO:0000259" key="3">
    <source>
        <dbReference type="Pfam" id="PF16787"/>
    </source>
</evidence>
<dbReference type="AlphaFoldDB" id="A3LUS7"/>
<dbReference type="GeneID" id="4839577"/>
<dbReference type="Gene3D" id="1.10.443.20">
    <property type="entry name" value="Centromere DNA-binding protein complex CBF3 subunit, domain 2"/>
    <property type="match status" value="1"/>
</dbReference>
<evidence type="ECO:0000256" key="2">
    <source>
        <dbReference type="SAM" id="MobiDB-lite"/>
    </source>
</evidence>
<feature type="region of interest" description="Disordered" evidence="2">
    <location>
        <begin position="454"/>
        <end position="473"/>
    </location>
</feature>
<dbReference type="InParanoid" id="A3LUS7"/>
<dbReference type="eggNOG" id="ENOG502SBAB">
    <property type="taxonomic scope" value="Eukaryota"/>
</dbReference>
<name>A3LUS7_PICST</name>
<reference evidence="4 5" key="1">
    <citation type="journal article" date="2007" name="Nat. Biotechnol.">
        <title>Genome sequence of the lignocellulose-bioconverting and xylose-fermenting yeast Pichia stipitis.</title>
        <authorList>
            <person name="Jeffries T.W."/>
            <person name="Grigoriev I.V."/>
            <person name="Grimwood J."/>
            <person name="Laplaza J.M."/>
            <person name="Aerts A."/>
            <person name="Salamov A."/>
            <person name="Schmutz J."/>
            <person name="Lindquist E."/>
            <person name="Dehal P."/>
            <person name="Shapiro H."/>
            <person name="Jin Y.S."/>
            <person name="Passoth V."/>
            <person name="Richardson P.M."/>
        </authorList>
    </citation>
    <scope>NUCLEOTIDE SEQUENCE [LARGE SCALE GENOMIC DNA]</scope>
    <source>
        <strain evidence="5">ATCC 58785 / CBS 6054 / NBRC 10063 / NRRL Y-11545</strain>
    </source>
</reference>
<protein>
    <recommendedName>
        <fullName evidence="3">Ndc10 domain-containing protein</fullName>
    </recommendedName>
</protein>
<dbReference type="Proteomes" id="UP000002258">
    <property type="component" value="Chromosome 5"/>
</dbReference>
<keyword evidence="5" id="KW-1185">Reference proteome</keyword>
<dbReference type="RefSeq" id="XP_001384672.2">
    <property type="nucleotide sequence ID" value="XM_001384635.1"/>
</dbReference>